<dbReference type="Proteomes" id="UP000184356">
    <property type="component" value="Unassembled WGS sequence"/>
</dbReference>
<dbReference type="STRING" id="1036612.A0A1L9T2Y5"/>
<dbReference type="Gene3D" id="3.30.559.10">
    <property type="entry name" value="Chloramphenicol acetyltransferase-like domain"/>
    <property type="match status" value="2"/>
</dbReference>
<evidence type="ECO:0000256" key="1">
    <source>
        <dbReference type="SAM" id="Coils"/>
    </source>
</evidence>
<proteinExistence type="predicted"/>
<reference evidence="3" key="1">
    <citation type="journal article" date="2017" name="Genome Biol.">
        <title>Comparative genomics reveals high biological diversity and specific adaptations in the industrially and medically important fungal genus Aspergillus.</title>
        <authorList>
            <person name="de Vries R.P."/>
            <person name="Riley R."/>
            <person name="Wiebenga A."/>
            <person name="Aguilar-Osorio G."/>
            <person name="Amillis S."/>
            <person name="Uchima C.A."/>
            <person name="Anderluh G."/>
            <person name="Asadollahi M."/>
            <person name="Askin M."/>
            <person name="Barry K."/>
            <person name="Battaglia E."/>
            <person name="Bayram O."/>
            <person name="Benocci T."/>
            <person name="Braus-Stromeyer S.A."/>
            <person name="Caldana C."/>
            <person name="Canovas D."/>
            <person name="Cerqueira G.C."/>
            <person name="Chen F."/>
            <person name="Chen W."/>
            <person name="Choi C."/>
            <person name="Clum A."/>
            <person name="Dos Santos R.A."/>
            <person name="Damasio A.R."/>
            <person name="Diallinas G."/>
            <person name="Emri T."/>
            <person name="Fekete E."/>
            <person name="Flipphi M."/>
            <person name="Freyberg S."/>
            <person name="Gallo A."/>
            <person name="Gournas C."/>
            <person name="Habgood R."/>
            <person name="Hainaut M."/>
            <person name="Harispe M.L."/>
            <person name="Henrissat B."/>
            <person name="Hilden K.S."/>
            <person name="Hope R."/>
            <person name="Hossain A."/>
            <person name="Karabika E."/>
            <person name="Karaffa L."/>
            <person name="Karanyi Z."/>
            <person name="Krasevec N."/>
            <person name="Kuo A."/>
            <person name="Kusch H."/>
            <person name="LaButti K."/>
            <person name="Lagendijk E.L."/>
            <person name="Lapidus A."/>
            <person name="Levasseur A."/>
            <person name="Lindquist E."/>
            <person name="Lipzen A."/>
            <person name="Logrieco A.F."/>
            <person name="MacCabe A."/>
            <person name="Maekelae M.R."/>
            <person name="Malavazi I."/>
            <person name="Melin P."/>
            <person name="Meyer V."/>
            <person name="Mielnichuk N."/>
            <person name="Miskei M."/>
            <person name="Molnar A.P."/>
            <person name="Mule G."/>
            <person name="Ngan C.Y."/>
            <person name="Orejas M."/>
            <person name="Orosz E."/>
            <person name="Ouedraogo J.P."/>
            <person name="Overkamp K.M."/>
            <person name="Park H.-S."/>
            <person name="Perrone G."/>
            <person name="Piumi F."/>
            <person name="Punt P.J."/>
            <person name="Ram A.F."/>
            <person name="Ramon A."/>
            <person name="Rauscher S."/>
            <person name="Record E."/>
            <person name="Riano-Pachon D.M."/>
            <person name="Robert V."/>
            <person name="Roehrig J."/>
            <person name="Ruller R."/>
            <person name="Salamov A."/>
            <person name="Salih N.S."/>
            <person name="Samson R.A."/>
            <person name="Sandor E."/>
            <person name="Sanguinetti M."/>
            <person name="Schuetze T."/>
            <person name="Sepcic K."/>
            <person name="Shelest E."/>
            <person name="Sherlock G."/>
            <person name="Sophianopoulou V."/>
            <person name="Squina F.M."/>
            <person name="Sun H."/>
            <person name="Susca A."/>
            <person name="Todd R.B."/>
            <person name="Tsang A."/>
            <person name="Unkles S.E."/>
            <person name="van de Wiele N."/>
            <person name="van Rossen-Uffink D."/>
            <person name="Oliveira J.V."/>
            <person name="Vesth T.C."/>
            <person name="Visser J."/>
            <person name="Yu J.-H."/>
            <person name="Zhou M."/>
            <person name="Andersen M.R."/>
            <person name="Archer D.B."/>
            <person name="Baker S.E."/>
            <person name="Benoit I."/>
            <person name="Brakhage A.A."/>
            <person name="Braus G.H."/>
            <person name="Fischer R."/>
            <person name="Frisvad J.C."/>
            <person name="Goldman G.H."/>
            <person name="Houbraken J."/>
            <person name="Oakley B."/>
            <person name="Pocsi I."/>
            <person name="Scazzocchio C."/>
            <person name="Seiboth B."/>
            <person name="vanKuyk P.A."/>
            <person name="Wortman J."/>
            <person name="Dyer P.S."/>
            <person name="Grigoriev I.V."/>
        </authorList>
    </citation>
    <scope>NUCLEOTIDE SEQUENCE [LARGE SCALE GENOMIC DNA]</scope>
    <source>
        <strain evidence="3">CBS 593.65</strain>
    </source>
</reference>
<dbReference type="OrthoDB" id="21502at2759"/>
<dbReference type="EMBL" id="KV878596">
    <property type="protein sequence ID" value="OJJ53711.1"/>
    <property type="molecule type" value="Genomic_DNA"/>
</dbReference>
<dbReference type="PANTHER" id="PTHR31642">
    <property type="entry name" value="TRICHOTHECENE 3-O-ACETYLTRANSFERASE"/>
    <property type="match status" value="1"/>
</dbReference>
<evidence type="ECO:0000313" key="2">
    <source>
        <dbReference type="EMBL" id="OJJ53711.1"/>
    </source>
</evidence>
<evidence type="ECO:0000313" key="3">
    <source>
        <dbReference type="Proteomes" id="UP000184356"/>
    </source>
</evidence>
<name>A0A1L9T2Y5_9EURO</name>
<keyword evidence="1" id="KW-0175">Coiled coil</keyword>
<dbReference type="Pfam" id="PF02458">
    <property type="entry name" value="Transferase"/>
    <property type="match status" value="1"/>
</dbReference>
<dbReference type="PANTHER" id="PTHR31642:SF294">
    <property type="entry name" value="ACETYLTRANSFERASE MATC1"/>
    <property type="match status" value="1"/>
</dbReference>
<evidence type="ECO:0008006" key="4">
    <source>
        <dbReference type="Google" id="ProtNLM"/>
    </source>
</evidence>
<organism evidence="2 3">
    <name type="scientific">Aspergillus sydowii CBS 593.65</name>
    <dbReference type="NCBI Taxonomy" id="1036612"/>
    <lineage>
        <taxon>Eukaryota</taxon>
        <taxon>Fungi</taxon>
        <taxon>Dikarya</taxon>
        <taxon>Ascomycota</taxon>
        <taxon>Pezizomycotina</taxon>
        <taxon>Eurotiomycetes</taxon>
        <taxon>Eurotiomycetidae</taxon>
        <taxon>Eurotiales</taxon>
        <taxon>Aspergillaceae</taxon>
        <taxon>Aspergillus</taxon>
        <taxon>Aspergillus subgen. Nidulantes</taxon>
    </lineage>
</organism>
<protein>
    <recommendedName>
        <fullName evidence="4">Condensation domain-containing protein</fullName>
    </recommendedName>
</protein>
<accession>A0A1L9T2Y5</accession>
<gene>
    <name evidence="2" type="ORF">ASPSYDRAFT_72546</name>
</gene>
<dbReference type="InterPro" id="IPR023213">
    <property type="entry name" value="CAT-like_dom_sf"/>
</dbReference>
<dbReference type="GO" id="GO:0016747">
    <property type="term" value="F:acyltransferase activity, transferring groups other than amino-acyl groups"/>
    <property type="evidence" value="ECO:0007669"/>
    <property type="project" value="TreeGrafter"/>
</dbReference>
<dbReference type="RefSeq" id="XP_040697517.1">
    <property type="nucleotide sequence ID" value="XM_040850654.1"/>
</dbReference>
<sequence>MSALDLWYALGPGVGPMEAQTRLDFPNRKLGYSTDQHIRNIAISMFDLAPDDYTVVPITLLDASQSNANIIARVGVIFDAPLCFDKLKESWYKTLEVRPIMQARVRRSRSAPSGLVYHVLTPQGMAKYMENQRTAPDHLKDFYCLDESHRSITDHCAGFGVGPSAPSHSYRTFVTDVADSDEEQRCTAFNGVKTTDEMIDTARPIVTIQVTRFCDATLVTISTSHILGDLATLKSLYAGWQSTLYGTPPPPFEQLGEDPFKAYGPGGELAGKEIHSSNPPLPPGWRVYGLLDKARFLSRFLWDTKITRPEKTISQKYIFIADAEIDGLVEQAQRDIAELEAKRKKKGIASKHPLTVTKSNVLHAWLLKNNHTHLGPNEWTTPVTIVNTRARPPTGLTPQHKGGDFPKNDWYGAAMATSLPPLRVGKLRAMPLGELALHIKDGIREGSSPENTRRFMAWTLHNTLWTKPTGKLALFFPPNHNLSALTDWRLIKFQDIDFTPARLDGGSQTVSVCGFNSHMLTANTQRDMWVCMGQAGGGVWYVGIAGENQWKNPDGFGKFPFVQRRTSKL</sequence>
<dbReference type="VEuPathDB" id="FungiDB:ASPSYDRAFT_72546"/>
<dbReference type="AlphaFoldDB" id="A0A1L9T2Y5"/>
<dbReference type="InterPro" id="IPR050317">
    <property type="entry name" value="Plant_Fungal_Acyltransferase"/>
</dbReference>
<dbReference type="GeneID" id="63766727"/>
<feature type="coiled-coil region" evidence="1">
    <location>
        <begin position="322"/>
        <end position="349"/>
    </location>
</feature>
<keyword evidence="3" id="KW-1185">Reference proteome</keyword>